<sequence>MSLAEAGGEGALERYRTMPHLRSEAVRTPPMPSRGYDLDPNRISNALQELEDSCSRSKVETKQNVDLGAEETRSIIEAEQRAAKEMLREPRKIKGDTVSESSRPTSAQRSEDTNHEISPAASISSDLTSNAESKCFPLQGAYYQSHTFENMFPPFPRSTVRGFFADRLRVEGKPVATVTQQLSVQGLGGLPPPQAIHQRNPLAQQESLEFSSHYNVNACAEEIHEEQAKSGNLSIANVGSKAHFNALSNGHVSLPPLNSFQQPQRGHFQALLAGCHHRGSSLSLGNQYLAPGSSSSPRSSLGDGHVDENQVNLNGPSSIQQPFPRQRSFTAMQSNHLQQQIPNSGFITSTWLTGSDSRFGAHQRSASYPNGGGSTADCVNLREVCSLPVSSTSSQEVENIFSRRNVSIRGPEFGQCESSSSSSNTNLITSHSSGSLQTFSHTKDDNGVDHFSSCNSDSSLPANLACFATLLGRPFPSDFSPNSGSGNSQMLGVIVGEGPGLFQRETNADLGKWRTHGDREFMHGAMQGQTPTEAWRRDCSSNEGQGPSGAAIRFGSGSCDHGKSRVHSSSQLIQHAQGTLSLRPAPTHLNTHRGTNEHGPRLSASLYRDIQARRLVLDLHFMQYVPLYHQ</sequence>
<dbReference type="EMBL" id="KZ820010">
    <property type="protein sequence ID" value="PWN49753.1"/>
    <property type="molecule type" value="Genomic_DNA"/>
</dbReference>
<dbReference type="Proteomes" id="UP000245626">
    <property type="component" value="Unassembled WGS sequence"/>
</dbReference>
<organism evidence="1 2">
    <name type="scientific">Violaceomyces palustris</name>
    <dbReference type="NCBI Taxonomy" id="1673888"/>
    <lineage>
        <taxon>Eukaryota</taxon>
        <taxon>Fungi</taxon>
        <taxon>Dikarya</taxon>
        <taxon>Basidiomycota</taxon>
        <taxon>Ustilaginomycotina</taxon>
        <taxon>Ustilaginomycetes</taxon>
        <taxon>Violaceomycetales</taxon>
        <taxon>Violaceomycetaceae</taxon>
        <taxon>Violaceomyces</taxon>
    </lineage>
</organism>
<proteinExistence type="predicted"/>
<accession>A0ACD0NVA4</accession>
<reference evidence="1 2" key="1">
    <citation type="journal article" date="2018" name="Mol. Biol. Evol.">
        <title>Broad Genomic Sampling Reveals a Smut Pathogenic Ancestry of the Fungal Clade Ustilaginomycotina.</title>
        <authorList>
            <person name="Kijpornyongpan T."/>
            <person name="Mondo S.J."/>
            <person name="Barry K."/>
            <person name="Sandor L."/>
            <person name="Lee J."/>
            <person name="Lipzen A."/>
            <person name="Pangilinan J."/>
            <person name="LaButti K."/>
            <person name="Hainaut M."/>
            <person name="Henrissat B."/>
            <person name="Grigoriev I.V."/>
            <person name="Spatafora J.W."/>
            <person name="Aime M.C."/>
        </authorList>
    </citation>
    <scope>NUCLEOTIDE SEQUENCE [LARGE SCALE GENOMIC DNA]</scope>
    <source>
        <strain evidence="1 2">SA 807</strain>
    </source>
</reference>
<gene>
    <name evidence="1" type="ORF">IE53DRAFT_369505</name>
</gene>
<protein>
    <submittedName>
        <fullName evidence="1">Uncharacterized protein</fullName>
    </submittedName>
</protein>
<name>A0ACD0NVA4_9BASI</name>
<evidence type="ECO:0000313" key="1">
    <source>
        <dbReference type="EMBL" id="PWN49753.1"/>
    </source>
</evidence>
<evidence type="ECO:0000313" key="2">
    <source>
        <dbReference type="Proteomes" id="UP000245626"/>
    </source>
</evidence>
<keyword evidence="2" id="KW-1185">Reference proteome</keyword>